<sequence>MKNETYLDFANAAIQKEKEEKYDLAALYWGKARNVATSFNTQAWSEYRQEHNEKRYSLHNSYSEATRDQKESRKIAAINKRTAEVLESHLENYAETNKWKQKLQQAEVNND</sequence>
<evidence type="ECO:0000313" key="1">
    <source>
        <dbReference type="EMBL" id="CDH07977.1"/>
    </source>
</evidence>
<organism evidence="1 2">
    <name type="scientific">Xenorhabdus bovienii str. oregonense</name>
    <dbReference type="NCBI Taxonomy" id="1398202"/>
    <lineage>
        <taxon>Bacteria</taxon>
        <taxon>Pseudomonadati</taxon>
        <taxon>Pseudomonadota</taxon>
        <taxon>Gammaproteobacteria</taxon>
        <taxon>Enterobacterales</taxon>
        <taxon>Morganellaceae</taxon>
        <taxon>Xenorhabdus</taxon>
    </lineage>
</organism>
<dbReference type="RefSeq" id="WP_038253575.1">
    <property type="nucleotide sequence ID" value="NZ_CAWLUU010000068.1"/>
</dbReference>
<evidence type="ECO:0008006" key="3">
    <source>
        <dbReference type="Google" id="ProtNLM"/>
    </source>
</evidence>
<accession>A0A077P0G3</accession>
<dbReference type="InterPro" id="IPR047666">
    <property type="entry name" value="ANR_neg_reg"/>
</dbReference>
<dbReference type="HOGENOM" id="CLU_2157409_0_0_6"/>
<dbReference type="EMBL" id="CBSX010000245">
    <property type="protein sequence ID" value="CDH07977.1"/>
    <property type="molecule type" value="Genomic_DNA"/>
</dbReference>
<dbReference type="Proteomes" id="UP000028483">
    <property type="component" value="Unassembled WGS sequence"/>
</dbReference>
<evidence type="ECO:0000313" key="2">
    <source>
        <dbReference type="Proteomes" id="UP000028483"/>
    </source>
</evidence>
<dbReference type="AlphaFoldDB" id="A0A077P0G3"/>
<proteinExistence type="predicted"/>
<dbReference type="NCBIfam" id="NF033650">
    <property type="entry name" value="ANR_neg_reg"/>
    <property type="match status" value="1"/>
</dbReference>
<comment type="caution">
    <text evidence="1">The sequence shown here is derived from an EMBL/GenBank/DDBJ whole genome shotgun (WGS) entry which is preliminary data.</text>
</comment>
<name>A0A077P0G3_XENBV</name>
<protein>
    <recommendedName>
        <fullName evidence="3">ANR family transcriptional regulator</fullName>
    </recommendedName>
</protein>
<gene>
    <name evidence="1" type="ORF">XBO1_770011</name>
</gene>
<reference evidence="1" key="1">
    <citation type="submission" date="2013-07" db="EMBL/GenBank/DDBJ databases">
        <title>Sub-species coevolution in mutualistic symbiosis.</title>
        <authorList>
            <person name="Murfin K."/>
            <person name="Klassen J."/>
            <person name="Lee M."/>
            <person name="Forst S."/>
            <person name="Stock P."/>
            <person name="Goodrich-Blair H."/>
        </authorList>
    </citation>
    <scope>NUCLEOTIDE SEQUENCE [LARGE SCALE GENOMIC DNA]</scope>
    <source>
        <strain evidence="1">Oregonense</strain>
    </source>
</reference>